<feature type="transmembrane region" description="Helical" evidence="1">
    <location>
        <begin position="22"/>
        <end position="43"/>
    </location>
</feature>
<name>A0A3B0TYX1_9ZZZZ</name>
<feature type="domain" description="SH3b" evidence="2">
    <location>
        <begin position="55"/>
        <end position="118"/>
    </location>
</feature>
<dbReference type="AlphaFoldDB" id="A0A3B0TYX1"/>
<keyword evidence="1" id="KW-1133">Transmembrane helix</keyword>
<accession>A0A3B0TYX1</accession>
<proteinExistence type="predicted"/>
<dbReference type="Pfam" id="PF06347">
    <property type="entry name" value="SH3_4"/>
    <property type="match status" value="1"/>
</dbReference>
<keyword evidence="1" id="KW-0812">Transmembrane</keyword>
<dbReference type="SMART" id="SM00287">
    <property type="entry name" value="SH3b"/>
    <property type="match status" value="1"/>
</dbReference>
<evidence type="ECO:0000313" key="3">
    <source>
        <dbReference type="EMBL" id="VAW23785.1"/>
    </source>
</evidence>
<dbReference type="Gene3D" id="2.30.30.40">
    <property type="entry name" value="SH3 Domains"/>
    <property type="match status" value="1"/>
</dbReference>
<evidence type="ECO:0000256" key="1">
    <source>
        <dbReference type="SAM" id="Phobius"/>
    </source>
</evidence>
<organism evidence="3">
    <name type="scientific">hydrothermal vent metagenome</name>
    <dbReference type="NCBI Taxonomy" id="652676"/>
    <lineage>
        <taxon>unclassified sequences</taxon>
        <taxon>metagenomes</taxon>
        <taxon>ecological metagenomes</taxon>
    </lineage>
</organism>
<protein>
    <recommendedName>
        <fullName evidence="2">SH3b domain-containing protein</fullName>
    </recommendedName>
</protein>
<feature type="non-terminal residue" evidence="3">
    <location>
        <position position="132"/>
    </location>
</feature>
<dbReference type="InterPro" id="IPR003646">
    <property type="entry name" value="SH3-like_bac-type"/>
</dbReference>
<dbReference type="EMBL" id="UOEQ01000486">
    <property type="protein sequence ID" value="VAW23785.1"/>
    <property type="molecule type" value="Genomic_DNA"/>
</dbReference>
<reference evidence="3" key="1">
    <citation type="submission" date="2018-06" db="EMBL/GenBank/DDBJ databases">
        <authorList>
            <person name="Zhirakovskaya E."/>
        </authorList>
    </citation>
    <scope>NUCLEOTIDE SEQUENCE</scope>
</reference>
<gene>
    <name evidence="3" type="ORF">MNBD_ALPHA11-2271</name>
</gene>
<sequence length="132" mass="14738">MNFPIVAICNKSVVLKCPSVHYFIRALALVFIVLFGSLLPVFAQGNNNPSGFALPRFVSVRADKTNVRVGPGTQYEVAWIFVKSGLPVEIIQEFDTWRKIRDMDGTEGWVHKSLLTGRRTAYIAPWDAAAEI</sequence>
<keyword evidence="1" id="KW-0472">Membrane</keyword>
<evidence type="ECO:0000259" key="2">
    <source>
        <dbReference type="SMART" id="SM00287"/>
    </source>
</evidence>
<dbReference type="InterPro" id="IPR010466">
    <property type="entry name" value="DUF1058"/>
</dbReference>